<dbReference type="PROSITE" id="PS50082">
    <property type="entry name" value="WD_REPEATS_2"/>
    <property type="match status" value="1"/>
</dbReference>
<dbReference type="PANTHER" id="PTHR19848">
    <property type="entry name" value="WD40 REPEAT PROTEIN"/>
    <property type="match status" value="1"/>
</dbReference>
<organism evidence="5 6">
    <name type="scientific">Phanerochaete carnosa (strain HHB-10118-sp)</name>
    <name type="common">White-rot fungus</name>
    <name type="synonym">Peniophora carnosa</name>
    <dbReference type="NCBI Taxonomy" id="650164"/>
    <lineage>
        <taxon>Eukaryota</taxon>
        <taxon>Fungi</taxon>
        <taxon>Dikarya</taxon>
        <taxon>Basidiomycota</taxon>
        <taxon>Agaricomycotina</taxon>
        <taxon>Agaricomycetes</taxon>
        <taxon>Polyporales</taxon>
        <taxon>Phanerochaetaceae</taxon>
        <taxon>Phanerochaete</taxon>
    </lineage>
</organism>
<evidence type="ECO:0000313" key="6">
    <source>
        <dbReference type="Proteomes" id="UP000008370"/>
    </source>
</evidence>
<dbReference type="GeneID" id="18910745"/>
<dbReference type="Pfam" id="PF00400">
    <property type="entry name" value="WD40"/>
    <property type="match status" value="1"/>
</dbReference>
<sequence>MFRLFRQSPAPDKIYASSLQTLHLGYALWYPEPHRSGEPQIGDVGYIRDGAFIRLFNLDTSTPEKKVTFWPTLFEDIELLPPNVLQGRECISKFASGPATFESIFALTVSRTAGVDVSVGLSADYTCKAAQGAVLALRSEAHAETLFESHVFKAYIEKIVVVYVWVKTEADWAAAAFSNTSTSFSGSLKASAGSIAGAEMGGSHSSSVSGPEMHRHGQREAGSTRRDQCVLVKRLKVRRRFMLPRKVVAGAGYHQLPDPWAARDGLGGEGVIVLEAEAENMGDANIVNAEGDDEVLDPLDILLAYILETSGVETAVASDDDVESIISGKQIVDFASYLRQMQPSVNIDGTLGSLCMEDVIYHERERAVARRKITRSDMANWPYITTDSAGQPIDGHVFIGPTEAAAHSLKAKHLVFADSQDPSVPSICYATSYDGKLLAASFAGSASDILPDPCIGFSDGSAIIWDIQSGHALVCLEGHPGTVIDITYAPHGALIATASHGHNCIKIWDASTGSCVRSIGVSEDIHKLAFPPNSLYFYAQVGPSVIIYDAQTWSHIATLHAGIRGGNFWWVSPQGERIATALRGQVKIWSVVTGSEILTINHPQELSWPVAFSPDGVEVLVGCDVDKTVAAFDSRTGQLRHAFELSERAFLAVHSQDGDYVVLGNEKGELKCQMYTWQPAPFCGLQHNSRGIS</sequence>
<evidence type="ECO:0000256" key="3">
    <source>
        <dbReference type="PROSITE-ProRule" id="PRU00221"/>
    </source>
</evidence>
<dbReference type="RefSeq" id="XP_007391481.1">
    <property type="nucleotide sequence ID" value="XM_007391419.1"/>
</dbReference>
<dbReference type="PANTHER" id="PTHR19848:SF8">
    <property type="entry name" value="F-BOX AND WD REPEAT DOMAIN CONTAINING 7"/>
    <property type="match status" value="1"/>
</dbReference>
<feature type="region of interest" description="Disordered" evidence="4">
    <location>
        <begin position="197"/>
        <end position="225"/>
    </location>
</feature>
<keyword evidence="1 3" id="KW-0853">WD repeat</keyword>
<accession>K5V802</accession>
<dbReference type="InterPro" id="IPR015943">
    <property type="entry name" value="WD40/YVTN_repeat-like_dom_sf"/>
</dbReference>
<dbReference type="STRING" id="650164.K5V802"/>
<dbReference type="SMART" id="SM00320">
    <property type="entry name" value="WD40"/>
    <property type="match status" value="3"/>
</dbReference>
<protein>
    <submittedName>
        <fullName evidence="5">Uncharacterized protein</fullName>
    </submittedName>
</protein>
<keyword evidence="6" id="KW-1185">Reference proteome</keyword>
<dbReference type="Gene3D" id="2.130.10.10">
    <property type="entry name" value="YVTN repeat-like/Quinoprotein amine dehydrogenase"/>
    <property type="match status" value="2"/>
</dbReference>
<name>K5V802_PHACS</name>
<dbReference type="SUPFAM" id="SSF50978">
    <property type="entry name" value="WD40 repeat-like"/>
    <property type="match status" value="1"/>
</dbReference>
<dbReference type="HOGENOM" id="CLU_000288_57_36_1"/>
<feature type="repeat" description="WD" evidence="3">
    <location>
        <begin position="476"/>
        <end position="518"/>
    </location>
</feature>
<evidence type="ECO:0000256" key="4">
    <source>
        <dbReference type="SAM" id="MobiDB-lite"/>
    </source>
</evidence>
<dbReference type="OrthoDB" id="3222453at2759"/>
<dbReference type="InterPro" id="IPR036322">
    <property type="entry name" value="WD40_repeat_dom_sf"/>
</dbReference>
<dbReference type="InParanoid" id="K5V802"/>
<evidence type="ECO:0000256" key="1">
    <source>
        <dbReference type="ARBA" id="ARBA00022574"/>
    </source>
</evidence>
<dbReference type="AlphaFoldDB" id="K5V802"/>
<evidence type="ECO:0000313" key="5">
    <source>
        <dbReference type="EMBL" id="EKM58891.1"/>
    </source>
</evidence>
<reference evidence="5 6" key="1">
    <citation type="journal article" date="2012" name="BMC Genomics">
        <title>Comparative genomics of the white-rot fungi, Phanerochaete carnosa and P. chrysosporium, to elucidate the genetic basis of the distinct wood types they colonize.</title>
        <authorList>
            <person name="Suzuki H."/>
            <person name="MacDonald J."/>
            <person name="Syed K."/>
            <person name="Salamov A."/>
            <person name="Hori C."/>
            <person name="Aerts A."/>
            <person name="Henrissat B."/>
            <person name="Wiebenga A."/>
            <person name="vanKuyk P.A."/>
            <person name="Barry K."/>
            <person name="Lindquist E."/>
            <person name="LaButti K."/>
            <person name="Lapidus A."/>
            <person name="Lucas S."/>
            <person name="Coutinho P."/>
            <person name="Gong Y."/>
            <person name="Samejima M."/>
            <person name="Mahadevan R."/>
            <person name="Abou-Zaid M."/>
            <person name="de Vries R.P."/>
            <person name="Igarashi K."/>
            <person name="Yadav J.S."/>
            <person name="Grigoriev I.V."/>
            <person name="Master E.R."/>
        </authorList>
    </citation>
    <scope>NUCLEOTIDE SEQUENCE [LARGE SCALE GENOMIC DNA]</scope>
    <source>
        <strain evidence="5 6">HHB-10118-sp</strain>
    </source>
</reference>
<dbReference type="Proteomes" id="UP000008370">
    <property type="component" value="Unassembled WGS sequence"/>
</dbReference>
<gene>
    <name evidence="5" type="ORF">PHACADRAFT_191205</name>
</gene>
<dbReference type="InterPro" id="IPR001680">
    <property type="entry name" value="WD40_rpt"/>
</dbReference>
<proteinExistence type="predicted"/>
<keyword evidence="2" id="KW-0677">Repeat</keyword>
<evidence type="ECO:0000256" key="2">
    <source>
        <dbReference type="ARBA" id="ARBA00022737"/>
    </source>
</evidence>
<dbReference type="EMBL" id="JH930469">
    <property type="protein sequence ID" value="EKM58891.1"/>
    <property type="molecule type" value="Genomic_DNA"/>
</dbReference>
<feature type="compositionally biased region" description="Basic and acidic residues" evidence="4">
    <location>
        <begin position="212"/>
        <end position="225"/>
    </location>
</feature>
<dbReference type="KEGG" id="pco:PHACADRAFT_191205"/>